<keyword evidence="2 6" id="KW-0963">Cytoplasm</keyword>
<dbReference type="GO" id="GO:0008899">
    <property type="term" value="F:homoserine O-succinyltransferase activity"/>
    <property type="evidence" value="ECO:0007669"/>
    <property type="project" value="UniProtKB-EC"/>
</dbReference>
<comment type="caution">
    <text evidence="6">Lacks conserved residue(s) required for the propagation of feature annotation.</text>
</comment>
<evidence type="ECO:0000256" key="2">
    <source>
        <dbReference type="ARBA" id="ARBA00022490"/>
    </source>
</evidence>
<comment type="subcellular location">
    <subcellularLocation>
        <location evidence="1 6">Cytoplasm</location>
    </subcellularLocation>
</comment>
<reference evidence="8 9" key="1">
    <citation type="journal article" date="2009" name="BMC Evol. Biol.">
        <title>Genomic taxonomy of Vibrios.</title>
        <authorList>
            <person name="Thompson C.C."/>
            <person name="Vicente A.C."/>
            <person name="Souza R.C."/>
            <person name="Vasconcelos A.T."/>
            <person name="Vesth T."/>
            <person name="Alves N.Jr."/>
            <person name="Ussery D.W."/>
            <person name="Iida T."/>
            <person name="Thompson F.L."/>
        </authorList>
    </citation>
    <scope>NUCLEOTIDE SEQUENCE [LARGE SCALE GENOMIC DNA]</scope>
    <source>
        <strain evidence="8 9">VM603</strain>
    </source>
</reference>
<keyword evidence="3 6" id="KW-0028">Amino-acid biosynthesis</keyword>
<dbReference type="PANTHER" id="PTHR20919">
    <property type="entry name" value="HOMOSERINE O-SUCCINYLTRANSFERASE"/>
    <property type="match status" value="1"/>
</dbReference>
<dbReference type="UniPathway" id="UPA00051">
    <property type="reaction ID" value="UER00075"/>
</dbReference>
<dbReference type="InterPro" id="IPR033752">
    <property type="entry name" value="MetA_family"/>
</dbReference>
<dbReference type="Proteomes" id="UP000004827">
    <property type="component" value="Unassembled WGS sequence"/>
</dbReference>
<name>D2YB99_VIBMI</name>
<comment type="function">
    <text evidence="6">Transfers a succinyl group from succinyl-CoA to L-homoserine, forming succinyl-L-homoserine.</text>
</comment>
<dbReference type="EC" id="2.3.1.46" evidence="6"/>
<dbReference type="Pfam" id="PF04204">
    <property type="entry name" value="HTS"/>
    <property type="match status" value="1"/>
</dbReference>
<dbReference type="PIRSF" id="PIRSF000450">
    <property type="entry name" value="H_ser_succinyltr"/>
    <property type="match status" value="1"/>
</dbReference>
<comment type="caution">
    <text evidence="8">The sequence shown here is derived from an EMBL/GenBank/DDBJ whole genome shotgun (WGS) entry which is preliminary data.</text>
</comment>
<evidence type="ECO:0000256" key="6">
    <source>
        <dbReference type="HAMAP-Rule" id="MF_00295"/>
    </source>
</evidence>
<dbReference type="NCBIfam" id="TIGR01001">
    <property type="entry name" value="metA"/>
    <property type="match status" value="1"/>
</dbReference>
<comment type="similarity">
    <text evidence="6">Belongs to the MetA family.</text>
</comment>
<comment type="catalytic activity">
    <reaction evidence="6">
        <text>L-homoserine + succinyl-CoA = O-succinyl-L-homoserine + CoA</text>
        <dbReference type="Rhea" id="RHEA:22008"/>
        <dbReference type="ChEBI" id="CHEBI:57287"/>
        <dbReference type="ChEBI" id="CHEBI:57292"/>
        <dbReference type="ChEBI" id="CHEBI:57476"/>
        <dbReference type="ChEBI" id="CHEBI:57661"/>
        <dbReference type="EC" id="2.3.1.46"/>
    </reaction>
</comment>
<evidence type="ECO:0000313" key="8">
    <source>
        <dbReference type="EMBL" id="EEW07979.1"/>
    </source>
</evidence>
<feature type="binding site" evidence="6">
    <location>
        <position position="191"/>
    </location>
    <ligand>
        <name>substrate</name>
    </ligand>
</feature>
<dbReference type="InterPro" id="IPR029062">
    <property type="entry name" value="Class_I_gatase-like"/>
</dbReference>
<proteinExistence type="inferred from homology"/>
<dbReference type="EMBL" id="ACYU01000027">
    <property type="protein sequence ID" value="EEW07979.1"/>
    <property type="molecule type" value="Genomic_DNA"/>
</dbReference>
<dbReference type="CDD" id="cd03131">
    <property type="entry name" value="GATase1_HTS"/>
    <property type="match status" value="1"/>
</dbReference>
<sequence length="341" mass="39611">MHFAIDNNFWLSYKSRCLDVQIKLREKAVPIRIPDQLPASDVLRNENIFVMSESRASTQEIRPLKVLLLNLMPKKIETETQFLRLLSNSPLQVDIELLRIDDRPSKNTPEEHLNTFYRQFELVKNRNFDGLIITGAPLGLVQFEDVAYWDHLQNVMTWAKAHVTSTLYICWAAQAGLKLLYNLPKRTREEKLSGVYYHDIHQAFHPLLRGFDDRFLAPHSRYADFEADFLTEHTDLDILATSDVAGVYLAATKDKRNVFVTGHPEYDAFTLHTEYVRDLGEGLNPAIPVNYYPNDNPDNKPCASWRSHGHLLFANWLNYCVYQQTPYDLEQFSEANFTKDE</sequence>
<dbReference type="HAMAP" id="MF_00295">
    <property type="entry name" value="MetA_acyltransf"/>
    <property type="match status" value="1"/>
</dbReference>
<dbReference type="GO" id="GO:0005737">
    <property type="term" value="C:cytoplasm"/>
    <property type="evidence" value="ECO:0007669"/>
    <property type="project" value="UniProtKB-SubCell"/>
</dbReference>
<evidence type="ECO:0000256" key="4">
    <source>
        <dbReference type="ARBA" id="ARBA00022679"/>
    </source>
</evidence>
<keyword evidence="4 6" id="KW-0808">Transferase</keyword>
<comment type="pathway">
    <text evidence="6">Amino-acid biosynthesis; L-methionine biosynthesis via de novo pathway; O-succinyl-L-homoserine from L-homoserine: step 1/1.</text>
</comment>
<dbReference type="FunFam" id="3.40.50.880:FF:000004">
    <property type="entry name" value="Homoserine O-succinyltransferase"/>
    <property type="match status" value="1"/>
</dbReference>
<feature type="active site" evidence="6">
    <location>
        <position position="265"/>
    </location>
</feature>
<feature type="active site" description="Acyl-thioester intermediate" evidence="6 7">
    <location>
        <position position="170"/>
    </location>
</feature>
<dbReference type="InterPro" id="IPR005697">
    <property type="entry name" value="HST_MetA"/>
</dbReference>
<accession>D2YB99</accession>
<evidence type="ECO:0000256" key="5">
    <source>
        <dbReference type="ARBA" id="ARBA00023315"/>
    </source>
</evidence>
<evidence type="ECO:0000256" key="3">
    <source>
        <dbReference type="ARBA" id="ARBA00022605"/>
    </source>
</evidence>
<evidence type="ECO:0000256" key="1">
    <source>
        <dbReference type="ARBA" id="ARBA00004496"/>
    </source>
</evidence>
<feature type="active site" description="Proton acceptor" evidence="6">
    <location>
        <position position="263"/>
    </location>
</feature>
<protein>
    <recommendedName>
        <fullName evidence="6">Homoserine O-succinyltransferase</fullName>
        <shortName evidence="6">HST</shortName>
        <ecNumber evidence="6">2.3.1.46</ecNumber>
    </recommendedName>
    <alternativeName>
        <fullName evidence="6">Homoserine transsuccinylase</fullName>
        <shortName evidence="6">HTS</shortName>
    </alternativeName>
</protein>
<dbReference type="PANTHER" id="PTHR20919:SF0">
    <property type="entry name" value="HOMOSERINE O-SUCCINYLTRANSFERASE"/>
    <property type="match status" value="1"/>
</dbReference>
<dbReference type="AlphaFoldDB" id="D2YB99"/>
<keyword evidence="6" id="KW-0486">Methionine biosynthesis</keyword>
<feature type="site" description="Important for substrate specificity" evidence="6">
    <location>
        <position position="220"/>
    </location>
</feature>
<feature type="site" description="Important for acyl-CoA specificity" evidence="6">
    <location>
        <position position="139"/>
    </location>
</feature>
<evidence type="ECO:0000256" key="7">
    <source>
        <dbReference type="PIRSR" id="PIRSR000450-1"/>
    </source>
</evidence>
<keyword evidence="5 6" id="KW-0012">Acyltransferase</keyword>
<dbReference type="GO" id="GO:0019281">
    <property type="term" value="P:L-methionine biosynthetic process from homoserine via O-succinyl-L-homoserine and cystathionine"/>
    <property type="evidence" value="ECO:0007669"/>
    <property type="project" value="InterPro"/>
</dbReference>
<dbReference type="Gene3D" id="3.40.50.880">
    <property type="match status" value="1"/>
</dbReference>
<evidence type="ECO:0000313" key="9">
    <source>
        <dbReference type="Proteomes" id="UP000004827"/>
    </source>
</evidence>
<dbReference type="GO" id="GO:0004414">
    <property type="term" value="F:homoserine O-acetyltransferase activity"/>
    <property type="evidence" value="ECO:0007669"/>
    <property type="project" value="UniProtKB-UniRule"/>
</dbReference>
<gene>
    <name evidence="8" type="primary">metA</name>
    <name evidence="6" type="synonym">metAS</name>
    <name evidence="8" type="ORF">VMB_07960</name>
</gene>
<organism evidence="8 9">
    <name type="scientific">Vibrio mimicus VM603</name>
    <dbReference type="NCBI Taxonomy" id="671074"/>
    <lineage>
        <taxon>Bacteria</taxon>
        <taxon>Pseudomonadati</taxon>
        <taxon>Pseudomonadota</taxon>
        <taxon>Gammaproteobacteria</taxon>
        <taxon>Vibrionales</taxon>
        <taxon>Vibrionaceae</taxon>
        <taxon>Vibrio</taxon>
    </lineage>
</organism>
<feature type="binding site" evidence="6">
    <location>
        <position position="220"/>
    </location>
    <ligand>
        <name>substrate</name>
    </ligand>
</feature>
<feature type="binding site" evidence="6">
    <location>
        <position position="277"/>
    </location>
    <ligand>
        <name>substrate</name>
    </ligand>
</feature>
<dbReference type="SUPFAM" id="SSF52317">
    <property type="entry name" value="Class I glutamine amidotransferase-like"/>
    <property type="match status" value="1"/>
</dbReference>